<evidence type="ECO:0000256" key="2">
    <source>
        <dbReference type="ARBA" id="ARBA00022603"/>
    </source>
</evidence>
<dbReference type="InterPro" id="IPR029064">
    <property type="entry name" value="Ribosomal_eL30-like_sf"/>
</dbReference>
<dbReference type="SUPFAM" id="SSF55315">
    <property type="entry name" value="L30e-like"/>
    <property type="match status" value="1"/>
</dbReference>
<dbReference type="Gene3D" id="3.40.1280.10">
    <property type="match status" value="1"/>
</dbReference>
<dbReference type="InterPro" id="IPR051259">
    <property type="entry name" value="rRNA_Methyltransferase"/>
</dbReference>
<dbReference type="GO" id="GO:0032259">
    <property type="term" value="P:methylation"/>
    <property type="evidence" value="ECO:0007669"/>
    <property type="project" value="UniProtKB-KW"/>
</dbReference>
<dbReference type="InterPro" id="IPR053888">
    <property type="entry name" value="MRM3-like_sub_bind"/>
</dbReference>
<dbReference type="GO" id="GO:0003723">
    <property type="term" value="F:RNA binding"/>
    <property type="evidence" value="ECO:0007669"/>
    <property type="project" value="InterPro"/>
</dbReference>
<reference evidence="5 6" key="1">
    <citation type="journal article" date="2014" name="BMC Genomics">
        <title>Comparison of environmental and isolate Sulfobacillus genomes reveals diverse carbon, sulfur, nitrogen, and hydrogen metabolisms.</title>
        <authorList>
            <person name="Justice N.B."/>
            <person name="Norman A."/>
            <person name="Brown C.T."/>
            <person name="Singh A."/>
            <person name="Thomas B.C."/>
            <person name="Banfield J.F."/>
        </authorList>
    </citation>
    <scope>NUCLEOTIDE SEQUENCE [LARGE SCALE GENOMIC DNA]</scope>
    <source>
        <strain evidence="5">AMDSBA3</strain>
    </source>
</reference>
<comment type="caution">
    <text evidence="5">The sequence shown here is derived from an EMBL/GenBank/DDBJ whole genome shotgun (WGS) entry which is preliminary data.</text>
</comment>
<dbReference type="InterPro" id="IPR001537">
    <property type="entry name" value="SpoU_MeTrfase"/>
</dbReference>
<evidence type="ECO:0000256" key="3">
    <source>
        <dbReference type="ARBA" id="ARBA00022679"/>
    </source>
</evidence>
<dbReference type="Pfam" id="PF22435">
    <property type="entry name" value="MRM3-like_sub_bind"/>
    <property type="match status" value="1"/>
</dbReference>
<dbReference type="InterPro" id="IPR013123">
    <property type="entry name" value="SpoU_subst-bd"/>
</dbReference>
<keyword evidence="2 5" id="KW-0489">Methyltransferase</keyword>
<dbReference type="GO" id="GO:0005737">
    <property type="term" value="C:cytoplasm"/>
    <property type="evidence" value="ECO:0007669"/>
    <property type="project" value="UniProtKB-ARBA"/>
</dbReference>
<dbReference type="AlphaFoldDB" id="A0A2T2WIT3"/>
<dbReference type="Pfam" id="PF00588">
    <property type="entry name" value="SpoU_methylase"/>
    <property type="match status" value="1"/>
</dbReference>
<feature type="domain" description="RNA 2-O ribose methyltransferase substrate binding" evidence="4">
    <location>
        <begin position="34"/>
        <end position="110"/>
    </location>
</feature>
<organism evidence="5 6">
    <name type="scientific">Sulfobacillus acidophilus</name>
    <dbReference type="NCBI Taxonomy" id="53633"/>
    <lineage>
        <taxon>Bacteria</taxon>
        <taxon>Bacillati</taxon>
        <taxon>Bacillota</taxon>
        <taxon>Clostridia</taxon>
        <taxon>Eubacteriales</taxon>
        <taxon>Clostridiales Family XVII. Incertae Sedis</taxon>
        <taxon>Sulfobacillus</taxon>
    </lineage>
</organism>
<evidence type="ECO:0000259" key="4">
    <source>
        <dbReference type="SMART" id="SM00967"/>
    </source>
</evidence>
<sequence length="280" mass="30131">MVIQPLDTADNKTIRQIKRLIASRTARKKSQETVIEGYRLIEEALAAGVTPRVVVYSPKWVERAEGRSFLIRLQALSIHLFYVTDRLFDEITQVETPPGLLAVVPVPEPLPLQRVLERTDYPLLLPVAVGIQDPGNLGTLMRASLASGAASMAMGPNTVEAFNPKAIRASAGAVFRLPLVELTSPDMARLREAGVGVKAATVSGGTPYYDVDWSAPTVLLLGNEGNGLDESWLAQAQTVTIPMSWAADSLNVSLAGAVILFHAAYVRHKAGLGFAPPVML</sequence>
<evidence type="ECO:0000313" key="6">
    <source>
        <dbReference type="Proteomes" id="UP000241848"/>
    </source>
</evidence>
<comment type="similarity">
    <text evidence="1">Belongs to the class IV-like SAM-binding methyltransferase superfamily. RNA methyltransferase TrmH family.</text>
</comment>
<dbReference type="PANTHER" id="PTHR43191">
    <property type="entry name" value="RRNA METHYLTRANSFERASE 3"/>
    <property type="match status" value="1"/>
</dbReference>
<name>A0A2T2WIT3_9FIRM</name>
<proteinExistence type="inferred from homology"/>
<dbReference type="PANTHER" id="PTHR43191:SF2">
    <property type="entry name" value="RRNA METHYLTRANSFERASE 3, MITOCHONDRIAL"/>
    <property type="match status" value="1"/>
</dbReference>
<dbReference type="GO" id="GO:0006396">
    <property type="term" value="P:RNA processing"/>
    <property type="evidence" value="ECO:0007669"/>
    <property type="project" value="InterPro"/>
</dbReference>
<evidence type="ECO:0000313" key="5">
    <source>
        <dbReference type="EMBL" id="PSR22152.1"/>
    </source>
</evidence>
<dbReference type="InterPro" id="IPR029028">
    <property type="entry name" value="Alpha/beta_knot_MTases"/>
</dbReference>
<dbReference type="EMBL" id="PXYV01000021">
    <property type="protein sequence ID" value="PSR22152.1"/>
    <property type="molecule type" value="Genomic_DNA"/>
</dbReference>
<dbReference type="SMART" id="SM00967">
    <property type="entry name" value="SpoU_sub_bind"/>
    <property type="match status" value="1"/>
</dbReference>
<keyword evidence="3 5" id="KW-0808">Transferase</keyword>
<accession>A0A2T2WIT3</accession>
<dbReference type="SUPFAM" id="SSF75217">
    <property type="entry name" value="alpha/beta knot"/>
    <property type="match status" value="1"/>
</dbReference>
<dbReference type="GO" id="GO:0008173">
    <property type="term" value="F:RNA methyltransferase activity"/>
    <property type="evidence" value="ECO:0007669"/>
    <property type="project" value="InterPro"/>
</dbReference>
<evidence type="ECO:0000256" key="1">
    <source>
        <dbReference type="ARBA" id="ARBA00007228"/>
    </source>
</evidence>
<dbReference type="Proteomes" id="UP000241848">
    <property type="component" value="Unassembled WGS sequence"/>
</dbReference>
<dbReference type="Gene3D" id="3.30.1330.30">
    <property type="match status" value="1"/>
</dbReference>
<dbReference type="CDD" id="cd18095">
    <property type="entry name" value="SpoU-like_rRNA-MTase"/>
    <property type="match status" value="1"/>
</dbReference>
<dbReference type="InterPro" id="IPR029026">
    <property type="entry name" value="tRNA_m1G_MTases_N"/>
</dbReference>
<gene>
    <name evidence="5" type="ORF">C7B45_07970</name>
</gene>
<protein>
    <submittedName>
        <fullName evidence="5">RNA methyltransferase</fullName>
    </submittedName>
</protein>